<feature type="domain" description="DUS-like FMN-binding" evidence="14">
    <location>
        <begin position="107"/>
        <end position="373"/>
    </location>
</feature>
<dbReference type="AlphaFoldDB" id="D2VPF2"/>
<dbReference type="RefSeq" id="XP_002674094.1">
    <property type="nucleotide sequence ID" value="XM_002674048.1"/>
</dbReference>
<evidence type="ECO:0000256" key="9">
    <source>
        <dbReference type="ARBA" id="ARBA00038890"/>
    </source>
</evidence>
<dbReference type="OMA" id="WEHYREF"/>
<comment type="cofactor">
    <cofactor evidence="1">
        <name>FMN</name>
        <dbReference type="ChEBI" id="CHEBI:58210"/>
    </cofactor>
</comment>
<dbReference type="GO" id="GO:0017150">
    <property type="term" value="F:tRNA dihydrouridine synthase activity"/>
    <property type="evidence" value="ECO:0007669"/>
    <property type="project" value="InterPro"/>
</dbReference>
<dbReference type="KEGG" id="ngr:NAEGRDRAFT_51216"/>
<gene>
    <name evidence="15" type="ORF">NAEGRDRAFT_51216</name>
</gene>
<name>D2VPF2_NAEGR</name>
<dbReference type="PANTHER" id="PTHR11082:SF5">
    <property type="entry name" value="TRNA-DIHYDROURIDINE(16_17) SYNTHASE [NAD(P)(+)]-LIKE"/>
    <property type="match status" value="1"/>
</dbReference>
<dbReference type="GO" id="GO:0050660">
    <property type="term" value="F:flavin adenine dinucleotide binding"/>
    <property type="evidence" value="ECO:0007669"/>
    <property type="project" value="InterPro"/>
</dbReference>
<keyword evidence="3" id="KW-0288">FMN</keyword>
<evidence type="ECO:0000256" key="6">
    <source>
        <dbReference type="ARBA" id="ARBA00023002"/>
    </source>
</evidence>
<keyword evidence="16" id="KW-1185">Reference proteome</keyword>
<comment type="catalytic activity">
    <reaction evidence="12">
        <text>5,6-dihydrouridine(16) in tRNA + NAD(+) = uridine(16) in tRNA + NADH + H(+)</text>
        <dbReference type="Rhea" id="RHEA:53380"/>
        <dbReference type="Rhea" id="RHEA-COMP:13543"/>
        <dbReference type="Rhea" id="RHEA-COMP:13544"/>
        <dbReference type="ChEBI" id="CHEBI:15378"/>
        <dbReference type="ChEBI" id="CHEBI:57540"/>
        <dbReference type="ChEBI" id="CHEBI:57945"/>
        <dbReference type="ChEBI" id="CHEBI:65315"/>
        <dbReference type="ChEBI" id="CHEBI:74443"/>
        <dbReference type="EC" id="1.3.1.88"/>
    </reaction>
    <physiologicalReaction direction="right-to-left" evidence="12">
        <dbReference type="Rhea" id="RHEA:53382"/>
    </physiologicalReaction>
</comment>
<evidence type="ECO:0000256" key="7">
    <source>
        <dbReference type="ARBA" id="ARBA00023027"/>
    </source>
</evidence>
<dbReference type="InterPro" id="IPR013785">
    <property type="entry name" value="Aldolase_TIM"/>
</dbReference>
<protein>
    <recommendedName>
        <fullName evidence="9">tRNA-dihydrouridine(16/17) synthase [NAD(P)(+)]</fullName>
        <ecNumber evidence="9">1.3.1.88</ecNumber>
    </recommendedName>
</protein>
<dbReference type="InParanoid" id="D2VPF2"/>
<keyword evidence="4" id="KW-0819">tRNA processing</keyword>
<evidence type="ECO:0000256" key="2">
    <source>
        <dbReference type="ARBA" id="ARBA00022630"/>
    </source>
</evidence>
<dbReference type="GeneID" id="8850730"/>
<dbReference type="Proteomes" id="UP000006671">
    <property type="component" value="Unassembled WGS sequence"/>
</dbReference>
<dbReference type="SUPFAM" id="SSF51395">
    <property type="entry name" value="FMN-linked oxidoreductases"/>
    <property type="match status" value="1"/>
</dbReference>
<comment type="catalytic activity">
    <reaction evidence="13">
        <text>5,6-dihydrouridine(17) in tRNA + NADP(+) = uridine(17) in tRNA + NADPH + H(+)</text>
        <dbReference type="Rhea" id="RHEA:53368"/>
        <dbReference type="Rhea" id="RHEA-COMP:13541"/>
        <dbReference type="Rhea" id="RHEA-COMP:13542"/>
        <dbReference type="ChEBI" id="CHEBI:15378"/>
        <dbReference type="ChEBI" id="CHEBI:57783"/>
        <dbReference type="ChEBI" id="CHEBI:58349"/>
        <dbReference type="ChEBI" id="CHEBI:65315"/>
        <dbReference type="ChEBI" id="CHEBI:74443"/>
        <dbReference type="EC" id="1.3.1.88"/>
    </reaction>
    <physiologicalReaction direction="right-to-left" evidence="13">
        <dbReference type="Rhea" id="RHEA:53370"/>
    </physiologicalReaction>
</comment>
<dbReference type="EMBL" id="GG738886">
    <property type="protein sequence ID" value="EFC41350.1"/>
    <property type="molecule type" value="Genomic_DNA"/>
</dbReference>
<comment type="catalytic activity">
    <reaction evidence="11">
        <text>5,6-dihydrouridine(16) in tRNA + NADP(+) = uridine(16) in tRNA + NADPH + H(+)</text>
        <dbReference type="Rhea" id="RHEA:53376"/>
        <dbReference type="Rhea" id="RHEA-COMP:13543"/>
        <dbReference type="Rhea" id="RHEA-COMP:13544"/>
        <dbReference type="ChEBI" id="CHEBI:15378"/>
        <dbReference type="ChEBI" id="CHEBI:57783"/>
        <dbReference type="ChEBI" id="CHEBI:58349"/>
        <dbReference type="ChEBI" id="CHEBI:65315"/>
        <dbReference type="ChEBI" id="CHEBI:74443"/>
        <dbReference type="EC" id="1.3.1.88"/>
    </reaction>
    <physiologicalReaction direction="right-to-left" evidence="11">
        <dbReference type="Rhea" id="RHEA:53378"/>
    </physiologicalReaction>
</comment>
<keyword evidence="6" id="KW-0560">Oxidoreductase</keyword>
<evidence type="ECO:0000256" key="8">
    <source>
        <dbReference type="ARBA" id="ARBA00038313"/>
    </source>
</evidence>
<dbReference type="eggNOG" id="KOG2335">
    <property type="taxonomic scope" value="Eukaryota"/>
</dbReference>
<dbReference type="PROSITE" id="PS01136">
    <property type="entry name" value="UPF0034"/>
    <property type="match status" value="1"/>
</dbReference>
<dbReference type="PANTHER" id="PTHR11082">
    <property type="entry name" value="TRNA-DIHYDROURIDINE SYNTHASE"/>
    <property type="match status" value="1"/>
</dbReference>
<dbReference type="OrthoDB" id="272303at2759"/>
<dbReference type="EC" id="1.3.1.88" evidence="9"/>
<proteinExistence type="inferred from homology"/>
<evidence type="ECO:0000256" key="12">
    <source>
        <dbReference type="ARBA" id="ARBA00048934"/>
    </source>
</evidence>
<evidence type="ECO:0000256" key="11">
    <source>
        <dbReference type="ARBA" id="ARBA00047652"/>
    </source>
</evidence>
<evidence type="ECO:0000313" key="15">
    <source>
        <dbReference type="EMBL" id="EFC41350.1"/>
    </source>
</evidence>
<dbReference type="InterPro" id="IPR018517">
    <property type="entry name" value="tRNA_hU_synthase_CS"/>
</dbReference>
<comment type="catalytic activity">
    <reaction evidence="10">
        <text>5,6-dihydrouridine(17) in tRNA + NAD(+) = uridine(17) in tRNA + NADH + H(+)</text>
        <dbReference type="Rhea" id="RHEA:53372"/>
        <dbReference type="Rhea" id="RHEA-COMP:13541"/>
        <dbReference type="Rhea" id="RHEA-COMP:13542"/>
        <dbReference type="ChEBI" id="CHEBI:15378"/>
        <dbReference type="ChEBI" id="CHEBI:57540"/>
        <dbReference type="ChEBI" id="CHEBI:57945"/>
        <dbReference type="ChEBI" id="CHEBI:65315"/>
        <dbReference type="ChEBI" id="CHEBI:74443"/>
        <dbReference type="EC" id="1.3.1.88"/>
    </reaction>
    <physiologicalReaction direction="right-to-left" evidence="10">
        <dbReference type="Rhea" id="RHEA:53374"/>
    </physiologicalReaction>
</comment>
<keyword evidence="7" id="KW-0520">NAD</keyword>
<dbReference type="CDD" id="cd02801">
    <property type="entry name" value="DUS_like_FMN"/>
    <property type="match status" value="1"/>
</dbReference>
<evidence type="ECO:0000313" key="16">
    <source>
        <dbReference type="Proteomes" id="UP000006671"/>
    </source>
</evidence>
<organism evidence="16">
    <name type="scientific">Naegleria gruberi</name>
    <name type="common">Amoeba</name>
    <dbReference type="NCBI Taxonomy" id="5762"/>
    <lineage>
        <taxon>Eukaryota</taxon>
        <taxon>Discoba</taxon>
        <taxon>Heterolobosea</taxon>
        <taxon>Tetramitia</taxon>
        <taxon>Eutetramitia</taxon>
        <taxon>Vahlkampfiidae</taxon>
        <taxon>Naegleria</taxon>
    </lineage>
</organism>
<dbReference type="FunCoup" id="D2VPF2">
    <property type="interactions" value="288"/>
</dbReference>
<evidence type="ECO:0000256" key="1">
    <source>
        <dbReference type="ARBA" id="ARBA00001917"/>
    </source>
</evidence>
<evidence type="ECO:0000256" key="13">
    <source>
        <dbReference type="ARBA" id="ARBA00049467"/>
    </source>
</evidence>
<comment type="similarity">
    <text evidence="8">Belongs to the Dus family. Dus1 subfamily.</text>
</comment>
<evidence type="ECO:0000256" key="4">
    <source>
        <dbReference type="ARBA" id="ARBA00022694"/>
    </source>
</evidence>
<dbReference type="Gene3D" id="3.20.20.70">
    <property type="entry name" value="Aldolase class I"/>
    <property type="match status" value="1"/>
</dbReference>
<evidence type="ECO:0000259" key="14">
    <source>
        <dbReference type="Pfam" id="PF01207"/>
    </source>
</evidence>
<keyword evidence="5" id="KW-0521">NADP</keyword>
<dbReference type="Pfam" id="PF01207">
    <property type="entry name" value="Dus"/>
    <property type="match status" value="1"/>
</dbReference>
<dbReference type="InterPro" id="IPR035587">
    <property type="entry name" value="DUS-like_FMN-bd"/>
</dbReference>
<dbReference type="VEuPathDB" id="AmoebaDB:NAEGRDRAFT_51216"/>
<keyword evidence="2" id="KW-0285">Flavoprotein</keyword>
<evidence type="ECO:0000256" key="10">
    <source>
        <dbReference type="ARBA" id="ARBA00047287"/>
    </source>
</evidence>
<sequence length="450" mass="51958">MIQRESEQDFAISSSLTTTTTGKRLLLNHTTDASTLINSDDSEGVCCDVSESFMENEEEFSCMKEEEDEEFAWDKQVDEEIEVEKEEKGKLGYYDFWRSIGSPKYVVAPMVDQSEMAFRLLSKEYGATLAYTPMFHGMYFAYHKKYRARFYQFNPDLEGPVFAQFCTNDPETFVQCGKRVWDLSKQKISAIDLNLGCPQRIARRGRYGSFLMEDLQTVHSIINKAHLELPMPVTAKIRIFEDLELTMNYVKTVVDAGAQVLCVHGRTREQKGANQNYADWTVIRAIREQFPQIPMIANGNIRTFQDVQDCLEYTRVDAVMSGEGLLENPALFNGGQFVHPLDISDKYVNICKTHFPPDHNNIKRHLFRILDKYIPEDRSDLRGILGKASLWEHYREFVDYARKIENEFDFKELEFEPSICVVTDPENHPIVKKPLRKKDVETDSGAADEE</sequence>
<reference evidence="15 16" key="1">
    <citation type="journal article" date="2010" name="Cell">
        <title>The genome of Naegleria gruberi illuminates early eukaryotic versatility.</title>
        <authorList>
            <person name="Fritz-Laylin L.K."/>
            <person name="Prochnik S.E."/>
            <person name="Ginger M.L."/>
            <person name="Dacks J.B."/>
            <person name="Carpenter M.L."/>
            <person name="Field M.C."/>
            <person name="Kuo A."/>
            <person name="Paredez A."/>
            <person name="Chapman J."/>
            <person name="Pham J."/>
            <person name="Shu S."/>
            <person name="Neupane R."/>
            <person name="Cipriano M."/>
            <person name="Mancuso J."/>
            <person name="Tu H."/>
            <person name="Salamov A."/>
            <person name="Lindquist E."/>
            <person name="Shapiro H."/>
            <person name="Lucas S."/>
            <person name="Grigoriev I.V."/>
            <person name="Cande W.Z."/>
            <person name="Fulton C."/>
            <person name="Rokhsar D.S."/>
            <person name="Dawson S.C."/>
        </authorList>
    </citation>
    <scope>NUCLEOTIDE SEQUENCE [LARGE SCALE GENOMIC DNA]</scope>
    <source>
        <strain evidence="15 16">NEG-M</strain>
    </source>
</reference>
<evidence type="ECO:0000256" key="3">
    <source>
        <dbReference type="ARBA" id="ARBA00022643"/>
    </source>
</evidence>
<evidence type="ECO:0000256" key="5">
    <source>
        <dbReference type="ARBA" id="ARBA00022857"/>
    </source>
</evidence>
<dbReference type="STRING" id="5762.D2VPF2"/>
<accession>D2VPF2</accession>